<proteinExistence type="predicted"/>
<organism evidence="1 2">
    <name type="scientific">Rhizophagus irregularis</name>
    <dbReference type="NCBI Taxonomy" id="588596"/>
    <lineage>
        <taxon>Eukaryota</taxon>
        <taxon>Fungi</taxon>
        <taxon>Fungi incertae sedis</taxon>
        <taxon>Mucoromycota</taxon>
        <taxon>Glomeromycotina</taxon>
        <taxon>Glomeromycetes</taxon>
        <taxon>Glomerales</taxon>
        <taxon>Glomeraceae</taxon>
        <taxon>Rhizophagus</taxon>
    </lineage>
</organism>
<name>A0A915YMJ7_9GLOM</name>
<evidence type="ECO:0000313" key="1">
    <source>
        <dbReference type="EMBL" id="CAB5291460.1"/>
    </source>
</evidence>
<dbReference type="AlphaFoldDB" id="A0A915YMJ7"/>
<comment type="caution">
    <text evidence="1">The sequence shown here is derived from an EMBL/GenBank/DDBJ whole genome shotgun (WGS) entry which is preliminary data.</text>
</comment>
<dbReference type="EMBL" id="CAGKOT010000001">
    <property type="protein sequence ID" value="CAB5291460.1"/>
    <property type="molecule type" value="Genomic_DNA"/>
</dbReference>
<gene>
    <name evidence="1" type="ORF">CHRIB12_LOCUS105</name>
</gene>
<reference evidence="1" key="1">
    <citation type="submission" date="2020-05" db="EMBL/GenBank/DDBJ databases">
        <authorList>
            <person name="Rincon C."/>
            <person name="Sanders R I."/>
            <person name="Robbins C."/>
            <person name="Chaturvedi A."/>
        </authorList>
    </citation>
    <scope>NUCLEOTIDE SEQUENCE</scope>
    <source>
        <strain evidence="1">CHB12</strain>
    </source>
</reference>
<protein>
    <submittedName>
        <fullName evidence="1">Uncharacterized protein</fullName>
    </submittedName>
</protein>
<evidence type="ECO:0000313" key="2">
    <source>
        <dbReference type="Proteomes" id="UP000684084"/>
    </source>
</evidence>
<sequence>MRRRTSVWNFGMRVVFQLFRHFESFDGLVYLDIRHVKIGYFDIKSDIQLWALDMESILKFDATNGNCNNNFKINRIIQVLVFNY</sequence>
<accession>A0A915YMJ7</accession>
<dbReference type="Proteomes" id="UP000684084">
    <property type="component" value="Unassembled WGS sequence"/>
</dbReference>